<dbReference type="Proteomes" id="UP000001485">
    <property type="component" value="Chromosome"/>
</dbReference>
<dbReference type="HOGENOM" id="CLU_3152232_0_0_6"/>
<protein>
    <submittedName>
        <fullName evidence="1">Uncharacterized protein</fullName>
    </submittedName>
</protein>
<organism evidence="1 2">
    <name type="scientific">Edwardsiella ictaluri (strain 93-146)</name>
    <dbReference type="NCBI Taxonomy" id="634503"/>
    <lineage>
        <taxon>Bacteria</taxon>
        <taxon>Pseudomonadati</taxon>
        <taxon>Pseudomonadota</taxon>
        <taxon>Gammaproteobacteria</taxon>
        <taxon>Enterobacterales</taxon>
        <taxon>Hafniaceae</taxon>
        <taxon>Edwardsiella</taxon>
    </lineage>
</organism>
<reference evidence="1 2" key="2">
    <citation type="journal article" date="2012" name="J. Bacteriol.">
        <title>Genome Sequence of Edwardsiella ictaluri 93-146, a Strain Associated with a Natural Channel Catfish Outbreak of Enteric Septicemia of Catfish.</title>
        <authorList>
            <person name="Williams M.L."/>
            <person name="Gillaspy A.F."/>
            <person name="Dyer D.W."/>
            <person name="Thune R.L."/>
            <person name="Waldbieser G.C."/>
            <person name="Schuster S.C."/>
            <person name="Gipson J."/>
            <person name="Zaitshik J."/>
            <person name="Landry C."/>
            <person name="Banes M.M."/>
            <person name="Lawrence M.L."/>
        </authorList>
    </citation>
    <scope>NUCLEOTIDE SEQUENCE [LARGE SCALE GENOMIC DNA]</scope>
    <source>
        <strain evidence="1 2">93-146</strain>
    </source>
</reference>
<dbReference type="EMBL" id="CP001600">
    <property type="protein sequence ID" value="ACR70361.1"/>
    <property type="molecule type" value="Genomic_DNA"/>
</dbReference>
<sequence>MTAKIVYSVMLRNNIFGLHMILRDCSSFIKIQNINPMKSDLNKLLWTK</sequence>
<evidence type="ECO:0000313" key="2">
    <source>
        <dbReference type="Proteomes" id="UP000001485"/>
    </source>
</evidence>
<proteinExistence type="predicted"/>
<accession>C5BGF5</accession>
<reference evidence="2" key="1">
    <citation type="submission" date="2009-03" db="EMBL/GenBank/DDBJ databases">
        <title>Complete genome sequence of Edwardsiella ictaluri 93-146.</title>
        <authorList>
            <person name="Williams M.L."/>
            <person name="Gillaspy A.F."/>
            <person name="Dyer D.W."/>
            <person name="Thune R.L."/>
            <person name="Waldbieser G.C."/>
            <person name="Schuster S.C."/>
            <person name="Gipson J."/>
            <person name="Zaitshik J."/>
            <person name="Landry C."/>
            <person name="Lawrence M.L."/>
        </authorList>
    </citation>
    <scope>NUCLEOTIDE SEQUENCE [LARGE SCALE GENOMIC DNA]</scope>
    <source>
        <strain evidence="2">93-146</strain>
    </source>
</reference>
<dbReference type="KEGG" id="eic:NT01EI_3216"/>
<dbReference type="AlphaFoldDB" id="C5BGF5"/>
<gene>
    <name evidence="1" type="ordered locus">NT01EI_3216</name>
</gene>
<evidence type="ECO:0000313" key="1">
    <source>
        <dbReference type="EMBL" id="ACR70361.1"/>
    </source>
</evidence>
<name>C5BGF5_EDWI9</name>